<dbReference type="AlphaFoldDB" id="X0W1A3"/>
<dbReference type="InterPro" id="IPR052908">
    <property type="entry name" value="AP-4-A_phosphorylase"/>
</dbReference>
<feature type="non-terminal residue" evidence="2">
    <location>
        <position position="1"/>
    </location>
</feature>
<comment type="caution">
    <text evidence="2">The sequence shown here is derived from an EMBL/GenBank/DDBJ whole genome shotgun (WGS) entry which is preliminary data.</text>
</comment>
<dbReference type="EMBL" id="BARS01035431">
    <property type="protein sequence ID" value="GAG18438.1"/>
    <property type="molecule type" value="Genomic_DNA"/>
</dbReference>
<dbReference type="InterPro" id="IPR036265">
    <property type="entry name" value="HIT-like_sf"/>
</dbReference>
<dbReference type="Pfam" id="PF01230">
    <property type="entry name" value="HIT"/>
    <property type="match status" value="1"/>
</dbReference>
<proteinExistence type="predicted"/>
<accession>X0W1A3</accession>
<reference evidence="2" key="1">
    <citation type="journal article" date="2014" name="Front. Microbiol.">
        <title>High frequency of phylogenetically diverse reductive dehalogenase-homologous genes in deep subseafloor sedimentary metagenomes.</title>
        <authorList>
            <person name="Kawai M."/>
            <person name="Futagami T."/>
            <person name="Toyoda A."/>
            <person name="Takaki Y."/>
            <person name="Nishi S."/>
            <person name="Hori S."/>
            <person name="Arai W."/>
            <person name="Tsubouchi T."/>
            <person name="Morono Y."/>
            <person name="Uchiyama I."/>
            <person name="Ito T."/>
            <person name="Fujiyama A."/>
            <person name="Inagaki F."/>
            <person name="Takami H."/>
        </authorList>
    </citation>
    <scope>NUCLEOTIDE SEQUENCE</scope>
    <source>
        <strain evidence="2">Expedition CK06-06</strain>
    </source>
</reference>
<evidence type="ECO:0000313" key="2">
    <source>
        <dbReference type="EMBL" id="GAG18438.1"/>
    </source>
</evidence>
<evidence type="ECO:0000259" key="1">
    <source>
        <dbReference type="PROSITE" id="PS51084"/>
    </source>
</evidence>
<dbReference type="PANTHER" id="PTHR42997:SF1">
    <property type="entry name" value="AP-4-A PHOSPHORYLASE"/>
    <property type="match status" value="1"/>
</dbReference>
<organism evidence="2">
    <name type="scientific">marine sediment metagenome</name>
    <dbReference type="NCBI Taxonomy" id="412755"/>
    <lineage>
        <taxon>unclassified sequences</taxon>
        <taxon>metagenomes</taxon>
        <taxon>ecological metagenomes</taxon>
    </lineage>
</organism>
<dbReference type="PANTHER" id="PTHR42997">
    <property type="entry name" value="HIT FAMILY HYDROLASE"/>
    <property type="match status" value="1"/>
</dbReference>
<name>X0W1A3_9ZZZZ</name>
<protein>
    <recommendedName>
        <fullName evidence="1">HIT domain-containing protein</fullName>
    </recommendedName>
</protein>
<dbReference type="GO" id="GO:0003824">
    <property type="term" value="F:catalytic activity"/>
    <property type="evidence" value="ECO:0007669"/>
    <property type="project" value="InterPro"/>
</dbReference>
<gene>
    <name evidence="2" type="ORF">S01H1_54586</name>
</gene>
<dbReference type="PROSITE" id="PS51084">
    <property type="entry name" value="HIT_2"/>
    <property type="match status" value="1"/>
</dbReference>
<dbReference type="InterPro" id="IPR011146">
    <property type="entry name" value="HIT-like"/>
</dbReference>
<feature type="domain" description="HIT" evidence="1">
    <location>
        <begin position="1"/>
        <end position="71"/>
    </location>
</feature>
<sequence>PYRHVKSLEVLSEKELLDLMRLVNYTKKKIDKLLKPAGYNMGINIGKIAGAGFPGHVHIHVVPRWRGDTNFMPVAADTKVVSYSLEEMWKLLRG</sequence>
<dbReference type="SUPFAM" id="SSF54197">
    <property type="entry name" value="HIT-like"/>
    <property type="match status" value="1"/>
</dbReference>
<dbReference type="Gene3D" id="3.30.428.10">
    <property type="entry name" value="HIT-like"/>
    <property type="match status" value="1"/>
</dbReference>